<evidence type="ECO:0000313" key="4">
    <source>
        <dbReference type="Proteomes" id="UP000469462"/>
    </source>
</evidence>
<organism evidence="3 4">
    <name type="scientific">Sutterella seckii</name>
    <dbReference type="NCBI Taxonomy" id="1944635"/>
    <lineage>
        <taxon>Bacteria</taxon>
        <taxon>Pseudomonadati</taxon>
        <taxon>Pseudomonadota</taxon>
        <taxon>Betaproteobacteria</taxon>
        <taxon>Burkholderiales</taxon>
        <taxon>Sutterellaceae</taxon>
        <taxon>Sutterella</taxon>
    </lineage>
</organism>
<evidence type="ECO:0000259" key="2">
    <source>
        <dbReference type="Pfam" id="PF13439"/>
    </source>
</evidence>
<feature type="domain" description="Glycosyltransferase subfamily 4-like N-terminal" evidence="2">
    <location>
        <begin position="18"/>
        <end position="170"/>
    </location>
</feature>
<proteinExistence type="predicted"/>
<dbReference type="Gene3D" id="3.40.50.2000">
    <property type="entry name" value="Glycogen Phosphorylase B"/>
    <property type="match status" value="2"/>
</dbReference>
<dbReference type="AlphaFoldDB" id="A0AAI9SDI8"/>
<sequence length="353" mass="39313">MKSDLSLAIACQSIRLDGGMGRYILDLIEGLNSLGIHPTIFTKKIDPSVCQNLRFESVVINCKLLPTKLRDYYFNFRLDSLMKHRQFDAILSTNRYPGATISFCGGTHIGYLRGIGKKTSFFDKKMIALESKCYQQSQLVIAHSDGMSREICDLYGISKEKVQTVYPPIDGTRFNAEPATAAEIQSFREAFGVPKDHTVFLIPSAGSQYVKGMDILQRFFSSTALPVTLLVAGRPVEEVRNVKYIGFRKDMERVYKLVDYTILASRYEAFGLVAVESVFSGTPVVLTPNVYSNEVIAPDGKIILDTSSDSSITIAIQNAIMNKHRLSNAAQLVSPQYTPYEHAKRVLTAAHLI</sequence>
<dbReference type="CDD" id="cd03801">
    <property type="entry name" value="GT4_PimA-like"/>
    <property type="match status" value="1"/>
</dbReference>
<dbReference type="InterPro" id="IPR028098">
    <property type="entry name" value="Glyco_trans_4-like_N"/>
</dbReference>
<accession>A0AAI9SDI8</accession>
<dbReference type="GO" id="GO:0016757">
    <property type="term" value="F:glycosyltransferase activity"/>
    <property type="evidence" value="ECO:0007669"/>
    <property type="project" value="InterPro"/>
</dbReference>
<keyword evidence="4" id="KW-1185">Reference proteome</keyword>
<dbReference type="PANTHER" id="PTHR46401:SF2">
    <property type="entry name" value="GLYCOSYLTRANSFERASE WBBK-RELATED"/>
    <property type="match status" value="1"/>
</dbReference>
<dbReference type="PANTHER" id="PTHR46401">
    <property type="entry name" value="GLYCOSYLTRANSFERASE WBBK-RELATED"/>
    <property type="match status" value="1"/>
</dbReference>
<dbReference type="SUPFAM" id="SSF53756">
    <property type="entry name" value="UDP-Glycosyltransferase/glycogen phosphorylase"/>
    <property type="match status" value="1"/>
</dbReference>
<gene>
    <name evidence="3" type="ORF">GBM96_02280</name>
</gene>
<dbReference type="Proteomes" id="UP000469462">
    <property type="component" value="Unassembled WGS sequence"/>
</dbReference>
<dbReference type="Pfam" id="PF13692">
    <property type="entry name" value="Glyco_trans_1_4"/>
    <property type="match status" value="1"/>
</dbReference>
<dbReference type="GO" id="GO:0009103">
    <property type="term" value="P:lipopolysaccharide biosynthetic process"/>
    <property type="evidence" value="ECO:0007669"/>
    <property type="project" value="TreeGrafter"/>
</dbReference>
<dbReference type="Pfam" id="PF13439">
    <property type="entry name" value="Glyco_transf_4"/>
    <property type="match status" value="1"/>
</dbReference>
<evidence type="ECO:0000313" key="3">
    <source>
        <dbReference type="EMBL" id="KAB7652461.1"/>
    </source>
</evidence>
<reference evidence="3 4" key="1">
    <citation type="submission" date="2019-10" db="EMBL/GenBank/DDBJ databases">
        <title>Genome diversity of Sutterella seckii.</title>
        <authorList>
            <person name="Chaplin A.V."/>
            <person name="Sokolova S.R."/>
            <person name="Mosin K.A."/>
            <person name="Ivanova E.L."/>
            <person name="Kochetkova T.O."/>
            <person name="Goltsov A.Y."/>
            <person name="Trofimov D.Y."/>
            <person name="Efimov B.A."/>
        </authorList>
    </citation>
    <scope>NUCLEOTIDE SEQUENCE [LARGE SCALE GENOMIC DNA]</scope>
    <source>
        <strain evidence="3 4">ASD3426</strain>
    </source>
</reference>
<dbReference type="EMBL" id="WEHW01000003">
    <property type="protein sequence ID" value="KAB7652461.1"/>
    <property type="molecule type" value="Genomic_DNA"/>
</dbReference>
<name>A0AAI9SDI8_9BURK</name>
<protein>
    <submittedName>
        <fullName evidence="3">Glycosyltransferase family 4 protein</fullName>
    </submittedName>
</protein>
<comment type="caution">
    <text evidence="3">The sequence shown here is derived from an EMBL/GenBank/DDBJ whole genome shotgun (WGS) entry which is preliminary data.</text>
</comment>
<evidence type="ECO:0000256" key="1">
    <source>
        <dbReference type="ARBA" id="ARBA00022679"/>
    </source>
</evidence>
<keyword evidence="1" id="KW-0808">Transferase</keyword>